<dbReference type="Pfam" id="PF00248">
    <property type="entry name" value="Aldo_ket_red"/>
    <property type="match status" value="1"/>
</dbReference>
<dbReference type="PANTHER" id="PTHR43625">
    <property type="entry name" value="AFLATOXIN B1 ALDEHYDE REDUCTASE"/>
    <property type="match status" value="1"/>
</dbReference>
<dbReference type="InterPro" id="IPR036812">
    <property type="entry name" value="NAD(P)_OxRdtase_dom_sf"/>
</dbReference>
<dbReference type="GO" id="GO:0016491">
    <property type="term" value="F:oxidoreductase activity"/>
    <property type="evidence" value="ECO:0007669"/>
    <property type="project" value="UniProtKB-KW"/>
</dbReference>
<dbReference type="EMBL" id="JAPDMQ010000559">
    <property type="protein sequence ID" value="KAK0522807.1"/>
    <property type="molecule type" value="Genomic_DNA"/>
</dbReference>
<feature type="domain" description="NADP-dependent oxidoreductase" evidence="2">
    <location>
        <begin position="18"/>
        <end position="315"/>
    </location>
</feature>
<evidence type="ECO:0000256" key="1">
    <source>
        <dbReference type="ARBA" id="ARBA00023002"/>
    </source>
</evidence>
<dbReference type="PANTHER" id="PTHR43625:SF40">
    <property type="entry name" value="ALDO-KETO REDUCTASE YAKC [NADP(+)]"/>
    <property type="match status" value="1"/>
</dbReference>
<keyword evidence="4" id="KW-1185">Reference proteome</keyword>
<organism evidence="3 4">
    <name type="scientific">Tilletia horrida</name>
    <dbReference type="NCBI Taxonomy" id="155126"/>
    <lineage>
        <taxon>Eukaryota</taxon>
        <taxon>Fungi</taxon>
        <taxon>Dikarya</taxon>
        <taxon>Basidiomycota</taxon>
        <taxon>Ustilaginomycotina</taxon>
        <taxon>Exobasidiomycetes</taxon>
        <taxon>Tilletiales</taxon>
        <taxon>Tilletiaceae</taxon>
        <taxon>Tilletia</taxon>
    </lineage>
</organism>
<reference evidence="3" key="1">
    <citation type="journal article" date="2023" name="PhytoFront">
        <title>Draft Genome Resources of Seven Strains of Tilletia horrida, Causal Agent of Kernel Smut of Rice.</title>
        <authorList>
            <person name="Khanal S."/>
            <person name="Antony Babu S."/>
            <person name="Zhou X.G."/>
        </authorList>
    </citation>
    <scope>NUCLEOTIDE SEQUENCE</scope>
    <source>
        <strain evidence="3">TX3</strain>
    </source>
</reference>
<proteinExistence type="predicted"/>
<gene>
    <name evidence="3" type="ORF">OC842_006357</name>
</gene>
<keyword evidence="1" id="KW-0560">Oxidoreductase</keyword>
<dbReference type="PRINTS" id="PR00069">
    <property type="entry name" value="ALDKETRDTASE"/>
</dbReference>
<evidence type="ECO:0000259" key="2">
    <source>
        <dbReference type="Pfam" id="PF00248"/>
    </source>
</evidence>
<dbReference type="InterPro" id="IPR023210">
    <property type="entry name" value="NADP_OxRdtase_dom"/>
</dbReference>
<protein>
    <recommendedName>
        <fullName evidence="2">NADP-dependent oxidoreductase domain-containing protein</fullName>
    </recommendedName>
</protein>
<dbReference type="InterPro" id="IPR020471">
    <property type="entry name" value="AKR"/>
</dbReference>
<dbReference type="AlphaFoldDB" id="A0AAN6JNF8"/>
<dbReference type="GO" id="GO:0005737">
    <property type="term" value="C:cytoplasm"/>
    <property type="evidence" value="ECO:0007669"/>
    <property type="project" value="TreeGrafter"/>
</dbReference>
<evidence type="ECO:0000313" key="4">
    <source>
        <dbReference type="Proteomes" id="UP001176521"/>
    </source>
</evidence>
<dbReference type="InterPro" id="IPR050791">
    <property type="entry name" value="Aldo-Keto_reductase"/>
</dbReference>
<evidence type="ECO:0000313" key="3">
    <source>
        <dbReference type="EMBL" id="KAK0522807.1"/>
    </source>
</evidence>
<accession>A0AAN6JNF8</accession>
<comment type="caution">
    <text evidence="3">The sequence shown here is derived from an EMBL/GenBank/DDBJ whole genome shotgun (WGS) entry which is preliminary data.</text>
</comment>
<dbReference type="Gene3D" id="3.20.20.100">
    <property type="entry name" value="NADP-dependent oxidoreductase domain"/>
    <property type="match status" value="1"/>
</dbReference>
<name>A0AAN6JNF8_9BASI</name>
<sequence>MSIPQRELGNTGVKLPAIGYGAMGLAAFYGSPKTQDVADACFAEVIKQGVQMIDSSDIYTDFTSGKLGLNEEQIGSFLKRNPGAREKLFIATKFGFTPDFSLHGDREYVLQACQASLDRLGIDQIDLYYHHRPSPTDVAETAGALKELKESGKIKHVGVSEYTLEQLKRANEVVHIDAYQIEFSPFTPEILENGLADWCEKNGTAIIAYSPLGRGMLAKSVTKIEDLEEGDFRKDNERWTGENFKKNLELVDTLEEIGKKKGYTSGQVAIAWVLSKSKNIIPIPGSTRPERIAENVAGAKIQLTEEELKEINQIIASFKTSGARYSGNLGPAFA</sequence>
<dbReference type="SUPFAM" id="SSF51430">
    <property type="entry name" value="NAD(P)-linked oxidoreductase"/>
    <property type="match status" value="1"/>
</dbReference>
<dbReference type="Proteomes" id="UP001176521">
    <property type="component" value="Unassembled WGS sequence"/>
</dbReference>